<dbReference type="InterPro" id="IPR029058">
    <property type="entry name" value="AB_hydrolase_fold"/>
</dbReference>
<evidence type="ECO:0000256" key="1">
    <source>
        <dbReference type="SAM" id="MobiDB-lite"/>
    </source>
</evidence>
<evidence type="ECO:0000313" key="4">
    <source>
        <dbReference type="Proteomes" id="UP001291653"/>
    </source>
</evidence>
<dbReference type="SUPFAM" id="SSF53474">
    <property type="entry name" value="alpha/beta-Hydrolases"/>
    <property type="match status" value="1"/>
</dbReference>
<feature type="region of interest" description="Disordered" evidence="1">
    <location>
        <begin position="150"/>
        <end position="178"/>
    </location>
</feature>
<dbReference type="Gene3D" id="3.40.50.1820">
    <property type="entry name" value="alpha/beta hydrolase"/>
    <property type="match status" value="1"/>
</dbReference>
<organism evidence="3 4">
    <name type="scientific">Streptomyces yaizuensis</name>
    <dbReference type="NCBI Taxonomy" id="2989713"/>
    <lineage>
        <taxon>Bacteria</taxon>
        <taxon>Bacillati</taxon>
        <taxon>Actinomycetota</taxon>
        <taxon>Actinomycetes</taxon>
        <taxon>Kitasatosporales</taxon>
        <taxon>Streptomycetaceae</taxon>
        <taxon>Streptomyces</taxon>
    </lineage>
</organism>
<evidence type="ECO:0000313" key="3">
    <source>
        <dbReference type="EMBL" id="GLF97655.1"/>
    </source>
</evidence>
<comment type="caution">
    <text evidence="3">The sequence shown here is derived from an EMBL/GenBank/DDBJ whole genome shotgun (WGS) entry which is preliminary data.</text>
</comment>
<feature type="region of interest" description="Disordered" evidence="1">
    <location>
        <begin position="1"/>
        <end position="69"/>
    </location>
</feature>
<dbReference type="InterPro" id="IPR000073">
    <property type="entry name" value="AB_hydrolase_1"/>
</dbReference>
<reference evidence="3 4" key="1">
    <citation type="submission" date="2022-10" db="EMBL/GenBank/DDBJ databases">
        <title>Draft genome sequence of Streptomyces sp. YSPA8.</title>
        <authorList>
            <person name="Moriuchi R."/>
            <person name="Dohra H."/>
            <person name="Yamamura H."/>
            <person name="Kodani S."/>
        </authorList>
    </citation>
    <scope>NUCLEOTIDE SEQUENCE [LARGE SCALE GENOMIC DNA]</scope>
    <source>
        <strain evidence="3 4">YSPA8</strain>
    </source>
</reference>
<name>A0ABQ5P588_9ACTN</name>
<feature type="compositionally biased region" description="Basic and acidic residues" evidence="1">
    <location>
        <begin position="35"/>
        <end position="45"/>
    </location>
</feature>
<dbReference type="Proteomes" id="UP001291653">
    <property type="component" value="Unassembled WGS sequence"/>
</dbReference>
<dbReference type="PANTHER" id="PTHR37946:SF1">
    <property type="entry name" value="SLL1969 PROTEIN"/>
    <property type="match status" value="1"/>
</dbReference>
<dbReference type="Pfam" id="PF00561">
    <property type="entry name" value="Abhydrolase_1"/>
    <property type="match status" value="1"/>
</dbReference>
<protein>
    <submittedName>
        <fullName evidence="3">Alpha/beta fold hydrolase</fullName>
    </submittedName>
</protein>
<feature type="domain" description="AB hydrolase-1" evidence="2">
    <location>
        <begin position="183"/>
        <end position="287"/>
    </location>
</feature>
<sequence length="390" mass="40587">MKVLPRCPARSGTRPGQGTTPDSGDDPGPCTENGPHADKALRADTDAGTDTDTDTDTGTDSPGPDSRCPALRLGTLGLGTTLGTLGLGTFGLGALGPGPDRTGAGPTVSWGALGLEGLRELWTPAAFRAGALELAILAGHVLLYPTGVTSERSARQRAPSPRGATADERGAAALTKPGAPDRPPVVLLHGFADNRSVFVLLRRSLARHGWRHLECLNHSPLTCDIRAAAEALGDRIEDVLARTGQDEVDVVGHSLGGLIARFYIQCLGGDRRVRTLVTLGTPHAGTTAAPLASAHPVVRQMRPGSALIEELRGPAPGCRTRFVSFWSDLDRMMVPVETARLDHPDLLVENVRVTGIGHLALPVHPAVAAGIREALESSRPAGSAGTFSVA</sequence>
<dbReference type="PANTHER" id="PTHR37946">
    <property type="entry name" value="SLL1969 PROTEIN"/>
    <property type="match status" value="1"/>
</dbReference>
<evidence type="ECO:0000259" key="2">
    <source>
        <dbReference type="Pfam" id="PF00561"/>
    </source>
</evidence>
<dbReference type="GO" id="GO:0016787">
    <property type="term" value="F:hydrolase activity"/>
    <property type="evidence" value="ECO:0007669"/>
    <property type="project" value="UniProtKB-KW"/>
</dbReference>
<dbReference type="EMBL" id="BSBI01000011">
    <property type="protein sequence ID" value="GLF97655.1"/>
    <property type="molecule type" value="Genomic_DNA"/>
</dbReference>
<accession>A0ABQ5P588</accession>
<keyword evidence="3" id="KW-0378">Hydrolase</keyword>
<proteinExistence type="predicted"/>
<gene>
    <name evidence="3" type="ORF">SYYSPA8_25180</name>
</gene>
<feature type="compositionally biased region" description="Acidic residues" evidence="1">
    <location>
        <begin position="47"/>
        <end position="57"/>
    </location>
</feature>
<keyword evidence="4" id="KW-1185">Reference proteome</keyword>